<accession>A0A4P9W670</accession>
<sequence length="328" mass="35315">MFTFGASAPTRITTRANAASPTTPRKTPRRFHFRKHKEARAASFQPPQSPTKKQPANPPLPRAPIPNLIWGGSSVRITRQATSTAVVSGRARGAILNALDAGAGFGFDEGATSLAAGEDEAEKETRHTPGAVDVVVDEPAGSLVDERTFHSRKQRPRIRPWLSVTGADELSLGLRSVEEERLNLSVGALPHWDLRRLTRSGAVCGAATRHSTLLSVCSVLDAKESAMLGGPRRRPSSKRVLKTASRGRDCQEGQGPAGVHRSPIARNKRRVATRAWRIASRSLSLVAVAGCSSARARRLSSVLLLVLVAFRARGPAPCSSPRWSESER</sequence>
<feature type="compositionally biased region" description="Polar residues" evidence="1">
    <location>
        <begin position="10"/>
        <end position="25"/>
    </location>
</feature>
<dbReference type="Proteomes" id="UP000269721">
    <property type="component" value="Unassembled WGS sequence"/>
</dbReference>
<organism evidence="2 3">
    <name type="scientific">Blyttiomyces helicus</name>
    <dbReference type="NCBI Taxonomy" id="388810"/>
    <lineage>
        <taxon>Eukaryota</taxon>
        <taxon>Fungi</taxon>
        <taxon>Fungi incertae sedis</taxon>
        <taxon>Chytridiomycota</taxon>
        <taxon>Chytridiomycota incertae sedis</taxon>
        <taxon>Chytridiomycetes</taxon>
        <taxon>Chytridiomycetes incertae sedis</taxon>
        <taxon>Blyttiomyces</taxon>
    </lineage>
</organism>
<evidence type="ECO:0000256" key="1">
    <source>
        <dbReference type="SAM" id="MobiDB-lite"/>
    </source>
</evidence>
<name>A0A4P9W670_9FUNG</name>
<gene>
    <name evidence="2" type="ORF">BDK51DRAFT_40679</name>
</gene>
<feature type="compositionally biased region" description="Basic residues" evidence="1">
    <location>
        <begin position="231"/>
        <end position="241"/>
    </location>
</feature>
<feature type="region of interest" description="Disordered" evidence="1">
    <location>
        <begin position="1"/>
        <end position="64"/>
    </location>
</feature>
<evidence type="ECO:0000313" key="3">
    <source>
        <dbReference type="Proteomes" id="UP000269721"/>
    </source>
</evidence>
<evidence type="ECO:0000313" key="2">
    <source>
        <dbReference type="EMBL" id="RKO87472.1"/>
    </source>
</evidence>
<keyword evidence="3" id="KW-1185">Reference proteome</keyword>
<dbReference type="AlphaFoldDB" id="A0A4P9W670"/>
<dbReference type="EMBL" id="KZ997396">
    <property type="protein sequence ID" value="RKO87472.1"/>
    <property type="molecule type" value="Genomic_DNA"/>
</dbReference>
<protein>
    <submittedName>
        <fullName evidence="2">Uncharacterized protein</fullName>
    </submittedName>
</protein>
<proteinExistence type="predicted"/>
<feature type="region of interest" description="Disordered" evidence="1">
    <location>
        <begin position="228"/>
        <end position="266"/>
    </location>
</feature>
<reference evidence="3" key="1">
    <citation type="journal article" date="2018" name="Nat. Microbiol.">
        <title>Leveraging single-cell genomics to expand the fungal tree of life.</title>
        <authorList>
            <person name="Ahrendt S.R."/>
            <person name="Quandt C.A."/>
            <person name="Ciobanu D."/>
            <person name="Clum A."/>
            <person name="Salamov A."/>
            <person name="Andreopoulos B."/>
            <person name="Cheng J.F."/>
            <person name="Woyke T."/>
            <person name="Pelin A."/>
            <person name="Henrissat B."/>
            <person name="Reynolds N.K."/>
            <person name="Benny G.L."/>
            <person name="Smith M.E."/>
            <person name="James T.Y."/>
            <person name="Grigoriev I.V."/>
        </authorList>
    </citation>
    <scope>NUCLEOTIDE SEQUENCE [LARGE SCALE GENOMIC DNA]</scope>
</reference>
<feature type="compositionally biased region" description="Basic residues" evidence="1">
    <location>
        <begin position="26"/>
        <end position="38"/>
    </location>
</feature>